<dbReference type="GO" id="GO:0006355">
    <property type="term" value="P:regulation of DNA-templated transcription"/>
    <property type="evidence" value="ECO:0007669"/>
    <property type="project" value="InterPro"/>
</dbReference>
<dbReference type="RefSeq" id="WP_128194528.1">
    <property type="nucleotide sequence ID" value="NZ_SACT01000001.1"/>
</dbReference>
<organism evidence="12 13">
    <name type="scientific">Rubrivivax albus</name>
    <dbReference type="NCBI Taxonomy" id="2499835"/>
    <lineage>
        <taxon>Bacteria</taxon>
        <taxon>Pseudomonadati</taxon>
        <taxon>Pseudomonadota</taxon>
        <taxon>Betaproteobacteria</taxon>
        <taxon>Burkholderiales</taxon>
        <taxon>Sphaerotilaceae</taxon>
        <taxon>Rubrivivax</taxon>
    </lineage>
</organism>
<dbReference type="InterPro" id="IPR003661">
    <property type="entry name" value="HisK_dim/P_dom"/>
</dbReference>
<dbReference type="InterPro" id="IPR036097">
    <property type="entry name" value="HisK_dim/P_sf"/>
</dbReference>
<proteinExistence type="predicted"/>
<dbReference type="Pfam" id="PF00512">
    <property type="entry name" value="HisKA"/>
    <property type="match status" value="1"/>
</dbReference>
<evidence type="ECO:0000313" key="13">
    <source>
        <dbReference type="Proteomes" id="UP000288178"/>
    </source>
</evidence>
<comment type="catalytic activity">
    <reaction evidence="1">
        <text>ATP + protein L-histidine = ADP + protein N-phospho-L-histidine.</text>
        <dbReference type="EC" id="2.7.13.3"/>
    </reaction>
</comment>
<dbReference type="EMBL" id="SACT01000001">
    <property type="protein sequence ID" value="RVT53415.1"/>
    <property type="molecule type" value="Genomic_DNA"/>
</dbReference>
<dbReference type="Gene3D" id="1.10.287.130">
    <property type="match status" value="1"/>
</dbReference>
<comment type="caution">
    <text evidence="12">The sequence shown here is derived from an EMBL/GenBank/DDBJ whole genome shotgun (WGS) entry which is preliminary data.</text>
</comment>
<dbReference type="InterPro" id="IPR036890">
    <property type="entry name" value="HATPase_C_sf"/>
</dbReference>
<dbReference type="InterPro" id="IPR003594">
    <property type="entry name" value="HATPase_dom"/>
</dbReference>
<evidence type="ECO:0000313" key="12">
    <source>
        <dbReference type="EMBL" id="RVT53415.1"/>
    </source>
</evidence>
<keyword evidence="6 12" id="KW-0418">Kinase</keyword>
<dbReference type="Pfam" id="PF00989">
    <property type="entry name" value="PAS"/>
    <property type="match status" value="1"/>
</dbReference>
<dbReference type="PRINTS" id="PR00344">
    <property type="entry name" value="BCTRLSENSOR"/>
</dbReference>
<evidence type="ECO:0000256" key="4">
    <source>
        <dbReference type="ARBA" id="ARBA00022553"/>
    </source>
</evidence>
<keyword evidence="13" id="KW-1185">Reference proteome</keyword>
<evidence type="ECO:0000256" key="6">
    <source>
        <dbReference type="ARBA" id="ARBA00022777"/>
    </source>
</evidence>
<dbReference type="PROSITE" id="PS50110">
    <property type="entry name" value="RESPONSE_REGULATORY"/>
    <property type="match status" value="1"/>
</dbReference>
<dbReference type="SUPFAM" id="SSF55785">
    <property type="entry name" value="PYP-like sensor domain (PAS domain)"/>
    <property type="match status" value="1"/>
</dbReference>
<feature type="domain" description="PAS" evidence="11">
    <location>
        <begin position="305"/>
        <end position="375"/>
    </location>
</feature>
<dbReference type="GO" id="GO:0005886">
    <property type="term" value="C:plasma membrane"/>
    <property type="evidence" value="ECO:0007669"/>
    <property type="project" value="UniProtKB-SubCell"/>
</dbReference>
<evidence type="ECO:0000256" key="7">
    <source>
        <dbReference type="PROSITE-ProRule" id="PRU00169"/>
    </source>
</evidence>
<dbReference type="InterPro" id="IPR004358">
    <property type="entry name" value="Sig_transdc_His_kin-like_C"/>
</dbReference>
<feature type="domain" description="Response regulatory" evidence="10">
    <location>
        <begin position="712"/>
        <end position="829"/>
    </location>
</feature>
<dbReference type="PROSITE" id="PS50112">
    <property type="entry name" value="PAS"/>
    <property type="match status" value="1"/>
</dbReference>
<dbReference type="InterPro" id="IPR013767">
    <property type="entry name" value="PAS_fold"/>
</dbReference>
<feature type="coiled-coil region" evidence="8">
    <location>
        <begin position="420"/>
        <end position="451"/>
    </location>
</feature>
<dbReference type="CDD" id="cd00130">
    <property type="entry name" value="PAS"/>
    <property type="match status" value="1"/>
</dbReference>
<evidence type="ECO:0000256" key="1">
    <source>
        <dbReference type="ARBA" id="ARBA00000085"/>
    </source>
</evidence>
<dbReference type="Proteomes" id="UP000288178">
    <property type="component" value="Unassembled WGS sequence"/>
</dbReference>
<evidence type="ECO:0000256" key="3">
    <source>
        <dbReference type="ARBA" id="ARBA00012438"/>
    </source>
</evidence>
<evidence type="ECO:0000259" key="11">
    <source>
        <dbReference type="PROSITE" id="PS50112"/>
    </source>
</evidence>
<dbReference type="NCBIfam" id="TIGR00229">
    <property type="entry name" value="sensory_box"/>
    <property type="match status" value="1"/>
</dbReference>
<dbReference type="Gene3D" id="3.30.450.20">
    <property type="entry name" value="PAS domain"/>
    <property type="match status" value="3"/>
</dbReference>
<dbReference type="InterPro" id="IPR001789">
    <property type="entry name" value="Sig_transdc_resp-reg_receiver"/>
</dbReference>
<dbReference type="GO" id="GO:0009927">
    <property type="term" value="F:histidine phosphotransfer kinase activity"/>
    <property type="evidence" value="ECO:0007669"/>
    <property type="project" value="TreeGrafter"/>
</dbReference>
<dbReference type="CDD" id="cd12915">
    <property type="entry name" value="PDC2_DGC_like"/>
    <property type="match status" value="1"/>
</dbReference>
<dbReference type="GO" id="GO:0000155">
    <property type="term" value="F:phosphorelay sensor kinase activity"/>
    <property type="evidence" value="ECO:0007669"/>
    <property type="project" value="InterPro"/>
</dbReference>
<dbReference type="CDD" id="cd16922">
    <property type="entry name" value="HATPase_EvgS-ArcB-TorS-like"/>
    <property type="match status" value="1"/>
</dbReference>
<dbReference type="InterPro" id="IPR035965">
    <property type="entry name" value="PAS-like_dom_sf"/>
</dbReference>
<dbReference type="Pfam" id="PF00072">
    <property type="entry name" value="Response_reg"/>
    <property type="match status" value="1"/>
</dbReference>
<sequence>MLLTLGGVALGWWQTMVAHADSRAQMVDRTEQRAVQLADAMNGQIAMLLAAVDVALQELRRAWHGDPAAFDRIAREVVATLPMGSVSHVTVIDAQGMSVYNSLGSTESVSVADRAHFRVHLDGADRLHVGEAVRSRLAEQRWTVIVNRPILDQVRFAGTMNISVNADFLASRLAALALSDQDVVALVHPSGRLIARSREQKLAAGRQLPGDRPFLAQPGLERGVFHVAGEVDGVERVYGWWREPGTGLISAVGLSESAALAPLLVRQDRQRTVLQALTTLALLASGVVAALLWQASRRQGALELSERRHRLLLESAPDAIYLTRDGRFTYLNPAALRLFGAKDASQLLGMPTLSRIHPDGHDLVRERQQAMLNDQRSAPPVVERYLRLDGSVVDVEVTAALYPGEDGFSTQVIVRDISKRVKAERALQQLTDELEARVEERTAALRAARDEAEAANHAKSEFLSRMSHELRTPMNAILGFGQLLQISPHADAATRGHADEIVAAGRHLLRLIDEVLDLSRIEGGQMAISHEDVELAPLVDETVRLILPQAQVRQLTVQVLGEWHGAAVHADRTRLRQVLLNLLGNAVKYNRERGGIRLRLAEAGPSWRIEVEDDGAGLDAAQCERLFRPFERLDAARAGIEGTGIGLALSRHLVTLMQGRIGVRSQPGQGSCFWVELPRATEGTQRANSTDTAIALPVPSGAAPVPEVADRTVLQIEDNPANRLLVEGIVAMRPRWQLHSAGLPGDGLSLAASLRPNLILLDLHLPEMDGWEVLRRLRADPGTRDIPVVAVSASAMAADLARGRDAGLADYLTKPLDIARLLALLDGLT</sequence>
<dbReference type="PROSITE" id="PS50109">
    <property type="entry name" value="HIS_KIN"/>
    <property type="match status" value="1"/>
</dbReference>
<feature type="domain" description="Histidine kinase" evidence="9">
    <location>
        <begin position="465"/>
        <end position="681"/>
    </location>
</feature>
<dbReference type="SUPFAM" id="SSF55874">
    <property type="entry name" value="ATPase domain of HSP90 chaperone/DNA topoisomerase II/histidine kinase"/>
    <property type="match status" value="1"/>
</dbReference>
<dbReference type="SMART" id="SM00387">
    <property type="entry name" value="HATPase_c"/>
    <property type="match status" value="1"/>
</dbReference>
<dbReference type="Gene3D" id="3.30.565.10">
    <property type="entry name" value="Histidine kinase-like ATPase, C-terminal domain"/>
    <property type="match status" value="1"/>
</dbReference>
<dbReference type="InterPro" id="IPR011006">
    <property type="entry name" value="CheY-like_superfamily"/>
</dbReference>
<comment type="subcellular location">
    <subcellularLocation>
        <location evidence="2">Cell inner membrane</location>
        <topology evidence="2">Multi-pass membrane protein</topology>
    </subcellularLocation>
</comment>
<dbReference type="InterPro" id="IPR000014">
    <property type="entry name" value="PAS"/>
</dbReference>
<name>A0A437JZC9_9BURK</name>
<dbReference type="SMART" id="SM00091">
    <property type="entry name" value="PAS"/>
    <property type="match status" value="1"/>
</dbReference>
<dbReference type="SMART" id="SM00388">
    <property type="entry name" value="HisKA"/>
    <property type="match status" value="1"/>
</dbReference>
<dbReference type="PANTHER" id="PTHR43047">
    <property type="entry name" value="TWO-COMPONENT HISTIDINE PROTEIN KINASE"/>
    <property type="match status" value="1"/>
</dbReference>
<dbReference type="CDD" id="cd00082">
    <property type="entry name" value="HisKA"/>
    <property type="match status" value="1"/>
</dbReference>
<dbReference type="PANTHER" id="PTHR43047:SF72">
    <property type="entry name" value="OSMOSENSING HISTIDINE PROTEIN KINASE SLN1"/>
    <property type="match status" value="1"/>
</dbReference>
<dbReference type="SMART" id="SM00448">
    <property type="entry name" value="REC"/>
    <property type="match status" value="1"/>
</dbReference>
<keyword evidence="8" id="KW-0175">Coiled coil</keyword>
<gene>
    <name evidence="12" type="ORF">ENE75_00480</name>
</gene>
<dbReference type="FunFam" id="3.30.565.10:FF:000006">
    <property type="entry name" value="Sensor histidine kinase WalK"/>
    <property type="match status" value="1"/>
</dbReference>
<protein>
    <recommendedName>
        <fullName evidence="3">histidine kinase</fullName>
        <ecNumber evidence="3">2.7.13.3</ecNumber>
    </recommendedName>
</protein>
<evidence type="ECO:0000259" key="9">
    <source>
        <dbReference type="PROSITE" id="PS50109"/>
    </source>
</evidence>
<dbReference type="SUPFAM" id="SSF52172">
    <property type="entry name" value="CheY-like"/>
    <property type="match status" value="1"/>
</dbReference>
<dbReference type="SUPFAM" id="SSF47384">
    <property type="entry name" value="Homodimeric domain of signal transducing histidine kinase"/>
    <property type="match status" value="1"/>
</dbReference>
<evidence type="ECO:0000256" key="5">
    <source>
        <dbReference type="ARBA" id="ARBA00022679"/>
    </source>
</evidence>
<dbReference type="AlphaFoldDB" id="A0A437JZC9"/>
<evidence type="ECO:0000259" key="10">
    <source>
        <dbReference type="PROSITE" id="PS50110"/>
    </source>
</evidence>
<evidence type="ECO:0000256" key="2">
    <source>
        <dbReference type="ARBA" id="ARBA00004429"/>
    </source>
</evidence>
<dbReference type="InterPro" id="IPR005467">
    <property type="entry name" value="His_kinase_dom"/>
</dbReference>
<keyword evidence="4 7" id="KW-0597">Phosphoprotein</keyword>
<keyword evidence="5" id="KW-0808">Transferase</keyword>
<dbReference type="OrthoDB" id="8552871at2"/>
<dbReference type="Pfam" id="PF02518">
    <property type="entry name" value="HATPase_c"/>
    <property type="match status" value="1"/>
</dbReference>
<evidence type="ECO:0000256" key="8">
    <source>
        <dbReference type="SAM" id="Coils"/>
    </source>
</evidence>
<dbReference type="EC" id="2.7.13.3" evidence="3"/>
<dbReference type="Gene3D" id="3.40.50.2300">
    <property type="match status" value="1"/>
</dbReference>
<feature type="modified residue" description="4-aspartylphosphate" evidence="7">
    <location>
        <position position="762"/>
    </location>
</feature>
<reference evidence="12 13" key="1">
    <citation type="submission" date="2019-01" db="EMBL/GenBank/DDBJ databases">
        <authorList>
            <person name="Chen W.-M."/>
        </authorList>
    </citation>
    <scope>NUCLEOTIDE SEQUENCE [LARGE SCALE GENOMIC DNA]</scope>
    <source>
        <strain evidence="12 13">ICH-3</strain>
    </source>
</reference>
<dbReference type="CDD" id="cd12914">
    <property type="entry name" value="PDC1_DGC_like"/>
    <property type="match status" value="1"/>
</dbReference>
<accession>A0A437JZC9</accession>